<comment type="caution">
    <text evidence="14">The sequence shown here is derived from an EMBL/GenBank/DDBJ whole genome shotgun (WGS) entry which is preliminary data.</text>
</comment>
<dbReference type="GO" id="GO:0001227">
    <property type="term" value="F:DNA-binding transcription repressor activity, RNA polymerase II-specific"/>
    <property type="evidence" value="ECO:0007669"/>
    <property type="project" value="TreeGrafter"/>
</dbReference>
<dbReference type="AlphaFoldDB" id="A0A4C1UEP4"/>
<dbReference type="PROSITE" id="PS00028">
    <property type="entry name" value="ZINC_FINGER_C2H2_1"/>
    <property type="match status" value="4"/>
</dbReference>
<dbReference type="FunFam" id="3.30.160.60:FF:000508">
    <property type="entry name" value="Myeloid zinc finger 1"/>
    <property type="match status" value="1"/>
</dbReference>
<dbReference type="GO" id="GO:0042802">
    <property type="term" value="F:identical protein binding"/>
    <property type="evidence" value="ECO:0007669"/>
    <property type="project" value="UniProtKB-ARBA"/>
</dbReference>
<evidence type="ECO:0000256" key="5">
    <source>
        <dbReference type="ARBA" id="ARBA00022771"/>
    </source>
</evidence>
<feature type="region of interest" description="Disordered" evidence="12">
    <location>
        <begin position="215"/>
        <end position="238"/>
    </location>
</feature>
<keyword evidence="4" id="KW-0677">Repeat</keyword>
<name>A0A4C1UEP4_EUMVA</name>
<keyword evidence="10" id="KW-0539">Nucleus</keyword>
<dbReference type="PANTHER" id="PTHR24399:SF70">
    <property type="entry name" value="C2H2-TYPE DOMAIN-CONTAINING PROTEIN"/>
    <property type="match status" value="1"/>
</dbReference>
<feature type="domain" description="C2H2-type" evidence="13">
    <location>
        <begin position="164"/>
        <end position="191"/>
    </location>
</feature>
<evidence type="ECO:0000256" key="8">
    <source>
        <dbReference type="ARBA" id="ARBA00023125"/>
    </source>
</evidence>
<dbReference type="GO" id="GO:0008270">
    <property type="term" value="F:zinc ion binding"/>
    <property type="evidence" value="ECO:0007669"/>
    <property type="project" value="UniProtKB-KW"/>
</dbReference>
<dbReference type="SMART" id="SM00355">
    <property type="entry name" value="ZnF_C2H2"/>
    <property type="match status" value="6"/>
</dbReference>
<evidence type="ECO:0000256" key="1">
    <source>
        <dbReference type="ARBA" id="ARBA00004123"/>
    </source>
</evidence>
<dbReference type="EMBL" id="BGZK01000167">
    <property type="protein sequence ID" value="GBP24915.1"/>
    <property type="molecule type" value="Genomic_DNA"/>
</dbReference>
<dbReference type="InterPro" id="IPR036236">
    <property type="entry name" value="Znf_C2H2_sf"/>
</dbReference>
<evidence type="ECO:0000256" key="7">
    <source>
        <dbReference type="ARBA" id="ARBA00023015"/>
    </source>
</evidence>
<keyword evidence="9" id="KW-0804">Transcription</keyword>
<evidence type="ECO:0000256" key="2">
    <source>
        <dbReference type="ARBA" id="ARBA00006991"/>
    </source>
</evidence>
<evidence type="ECO:0000313" key="15">
    <source>
        <dbReference type="Proteomes" id="UP000299102"/>
    </source>
</evidence>
<sequence>MTHRSRHVCSVCGASFVSESGLNQHTKYVHKAEIRQKIEVDTANVESETYCHKCDITFENQQAYEEHTRNSTLHVDDQDCDLNNSGTKPKLLKPGKEVHKPTPATCDQCGDRFATERACARHKKRVHESPARSSGRYICEICGASISPCSIFQHQNTHTRAHVYPCATCGKVFKTPANRSRHLVTHTGEKPFACRLCDKRFTQRNSVKLHVRTYHQKQPYPARDRRRKKLDSKHDTVQ</sequence>
<evidence type="ECO:0000313" key="14">
    <source>
        <dbReference type="EMBL" id="GBP24915.1"/>
    </source>
</evidence>
<keyword evidence="8" id="KW-0238">DNA-binding</keyword>
<evidence type="ECO:0000256" key="12">
    <source>
        <dbReference type="SAM" id="MobiDB-lite"/>
    </source>
</evidence>
<evidence type="ECO:0000256" key="9">
    <source>
        <dbReference type="ARBA" id="ARBA00023163"/>
    </source>
</evidence>
<dbReference type="Pfam" id="PF13912">
    <property type="entry name" value="zf-C2H2_6"/>
    <property type="match status" value="1"/>
</dbReference>
<gene>
    <name evidence="14" type="primary">ZNF557</name>
    <name evidence="14" type="ORF">EVAR_12580_1</name>
</gene>
<dbReference type="PANTHER" id="PTHR24399">
    <property type="entry name" value="ZINC FINGER AND BTB DOMAIN-CONTAINING"/>
    <property type="match status" value="1"/>
</dbReference>
<keyword evidence="5 11" id="KW-0863">Zinc-finger</keyword>
<feature type="domain" description="C2H2-type" evidence="13">
    <location>
        <begin position="104"/>
        <end position="132"/>
    </location>
</feature>
<keyword evidence="7" id="KW-0805">Transcription regulation</keyword>
<evidence type="ECO:0000256" key="11">
    <source>
        <dbReference type="PROSITE-ProRule" id="PRU00042"/>
    </source>
</evidence>
<dbReference type="SUPFAM" id="SSF57667">
    <property type="entry name" value="beta-beta-alpha zinc fingers"/>
    <property type="match status" value="2"/>
</dbReference>
<evidence type="ECO:0000256" key="3">
    <source>
        <dbReference type="ARBA" id="ARBA00022723"/>
    </source>
</evidence>
<comment type="similarity">
    <text evidence="2">Belongs to the krueppel C2H2-type zinc-finger protein family.</text>
</comment>
<keyword evidence="6" id="KW-0862">Zinc</keyword>
<feature type="domain" description="C2H2-type" evidence="13">
    <location>
        <begin position="7"/>
        <end position="35"/>
    </location>
</feature>
<dbReference type="Proteomes" id="UP000299102">
    <property type="component" value="Unassembled WGS sequence"/>
</dbReference>
<dbReference type="Pfam" id="PF00096">
    <property type="entry name" value="zf-C2H2"/>
    <property type="match status" value="2"/>
</dbReference>
<comment type="subcellular location">
    <subcellularLocation>
        <location evidence="1">Nucleus</location>
    </subcellularLocation>
</comment>
<dbReference type="PROSITE" id="PS50157">
    <property type="entry name" value="ZINC_FINGER_C2H2_2"/>
    <property type="match status" value="4"/>
</dbReference>
<feature type="domain" description="C2H2-type" evidence="13">
    <location>
        <begin position="192"/>
        <end position="219"/>
    </location>
</feature>
<reference evidence="14 15" key="1">
    <citation type="journal article" date="2019" name="Commun. Biol.">
        <title>The bagworm genome reveals a unique fibroin gene that provides high tensile strength.</title>
        <authorList>
            <person name="Kono N."/>
            <person name="Nakamura H."/>
            <person name="Ohtoshi R."/>
            <person name="Tomita M."/>
            <person name="Numata K."/>
            <person name="Arakawa K."/>
        </authorList>
    </citation>
    <scope>NUCLEOTIDE SEQUENCE [LARGE SCALE GENOMIC DNA]</scope>
</reference>
<dbReference type="GO" id="GO:0000978">
    <property type="term" value="F:RNA polymerase II cis-regulatory region sequence-specific DNA binding"/>
    <property type="evidence" value="ECO:0007669"/>
    <property type="project" value="TreeGrafter"/>
</dbReference>
<evidence type="ECO:0000259" key="13">
    <source>
        <dbReference type="PROSITE" id="PS50157"/>
    </source>
</evidence>
<evidence type="ECO:0000256" key="4">
    <source>
        <dbReference type="ARBA" id="ARBA00022737"/>
    </source>
</evidence>
<dbReference type="InterPro" id="IPR013087">
    <property type="entry name" value="Znf_C2H2_type"/>
</dbReference>
<dbReference type="STRING" id="151549.A0A4C1UEP4"/>
<dbReference type="Gene3D" id="3.30.160.60">
    <property type="entry name" value="Classic Zinc Finger"/>
    <property type="match status" value="4"/>
</dbReference>
<keyword evidence="15" id="KW-1185">Reference proteome</keyword>
<proteinExistence type="inferred from homology"/>
<evidence type="ECO:0000256" key="6">
    <source>
        <dbReference type="ARBA" id="ARBA00022833"/>
    </source>
</evidence>
<dbReference type="OrthoDB" id="6365676at2759"/>
<evidence type="ECO:0000256" key="10">
    <source>
        <dbReference type="ARBA" id="ARBA00023242"/>
    </source>
</evidence>
<dbReference type="GO" id="GO:0005654">
    <property type="term" value="C:nucleoplasm"/>
    <property type="evidence" value="ECO:0007669"/>
    <property type="project" value="TreeGrafter"/>
</dbReference>
<protein>
    <submittedName>
        <fullName evidence="14">Zinc finger protein 557</fullName>
    </submittedName>
</protein>
<keyword evidence="3" id="KW-0479">Metal-binding</keyword>
<accession>A0A4C1UEP4</accession>
<organism evidence="14 15">
    <name type="scientific">Eumeta variegata</name>
    <name type="common">Bagworm moth</name>
    <name type="synonym">Eumeta japonica</name>
    <dbReference type="NCBI Taxonomy" id="151549"/>
    <lineage>
        <taxon>Eukaryota</taxon>
        <taxon>Metazoa</taxon>
        <taxon>Ecdysozoa</taxon>
        <taxon>Arthropoda</taxon>
        <taxon>Hexapoda</taxon>
        <taxon>Insecta</taxon>
        <taxon>Pterygota</taxon>
        <taxon>Neoptera</taxon>
        <taxon>Endopterygota</taxon>
        <taxon>Lepidoptera</taxon>
        <taxon>Glossata</taxon>
        <taxon>Ditrysia</taxon>
        <taxon>Tineoidea</taxon>
        <taxon>Psychidae</taxon>
        <taxon>Oiketicinae</taxon>
        <taxon>Eumeta</taxon>
    </lineage>
</organism>